<gene>
    <name evidence="1" type="ORF">EVAR_63421_1</name>
</gene>
<organism evidence="1 2">
    <name type="scientific">Eumeta variegata</name>
    <name type="common">Bagworm moth</name>
    <name type="synonym">Eumeta japonica</name>
    <dbReference type="NCBI Taxonomy" id="151549"/>
    <lineage>
        <taxon>Eukaryota</taxon>
        <taxon>Metazoa</taxon>
        <taxon>Ecdysozoa</taxon>
        <taxon>Arthropoda</taxon>
        <taxon>Hexapoda</taxon>
        <taxon>Insecta</taxon>
        <taxon>Pterygota</taxon>
        <taxon>Neoptera</taxon>
        <taxon>Endopterygota</taxon>
        <taxon>Lepidoptera</taxon>
        <taxon>Glossata</taxon>
        <taxon>Ditrysia</taxon>
        <taxon>Tineoidea</taxon>
        <taxon>Psychidae</taxon>
        <taxon>Oiketicinae</taxon>
        <taxon>Eumeta</taxon>
    </lineage>
</organism>
<evidence type="ECO:0000313" key="1">
    <source>
        <dbReference type="EMBL" id="GBP89748.1"/>
    </source>
</evidence>
<protein>
    <submittedName>
        <fullName evidence="1">Uncharacterized protein</fullName>
    </submittedName>
</protein>
<keyword evidence="2" id="KW-1185">Reference proteome</keyword>
<sequence length="125" mass="13229">MVSRLCGKVCAPGAQGSPGRRGRLGFRLPGSRPRDIIETAESLNVWSVNFNAVVGGADGCLVYPQTGAVCGYLEELAPLRKNAWRQFRPRRCGGLGTRPRSGLAVTACVEAETGFGLTPEAVLVV</sequence>
<dbReference type="AlphaFoldDB" id="A0A4C1ZPU8"/>
<reference evidence="1 2" key="1">
    <citation type="journal article" date="2019" name="Commun. Biol.">
        <title>The bagworm genome reveals a unique fibroin gene that provides high tensile strength.</title>
        <authorList>
            <person name="Kono N."/>
            <person name="Nakamura H."/>
            <person name="Ohtoshi R."/>
            <person name="Tomita M."/>
            <person name="Numata K."/>
            <person name="Arakawa K."/>
        </authorList>
    </citation>
    <scope>NUCLEOTIDE SEQUENCE [LARGE SCALE GENOMIC DNA]</scope>
</reference>
<accession>A0A4C1ZPU8</accession>
<comment type="caution">
    <text evidence="1">The sequence shown here is derived from an EMBL/GenBank/DDBJ whole genome shotgun (WGS) entry which is preliminary data.</text>
</comment>
<name>A0A4C1ZPU8_EUMVA</name>
<proteinExistence type="predicted"/>
<dbReference type="EMBL" id="BGZK01002026">
    <property type="protein sequence ID" value="GBP89748.1"/>
    <property type="molecule type" value="Genomic_DNA"/>
</dbReference>
<dbReference type="Proteomes" id="UP000299102">
    <property type="component" value="Unassembled WGS sequence"/>
</dbReference>
<evidence type="ECO:0000313" key="2">
    <source>
        <dbReference type="Proteomes" id="UP000299102"/>
    </source>
</evidence>